<comment type="similarity">
    <text evidence="2">Belongs to the peptidase A24 family.</text>
</comment>
<evidence type="ECO:0000259" key="10">
    <source>
        <dbReference type="Pfam" id="PF06750"/>
    </source>
</evidence>
<sequence>MSGSGIDNLSQMLSADWLTLPFVGLVALAIGSFLNVIIYRLPLMLERKTRREAQRALHINVSTETKFDLVHPRSHCPSCNGIISPRHNVPLISWVILRGKCVLCANPISVRYPLIESITCLLAIGTISIWGYSIAALLYFVFLASLLTLLVIDIETTLLPDQITLPLVWLGLIVSHQYVDTSDFPRPMSSLVGAIVGYTSLWAINQVFKLIRGQNGMGNGDFKLTAALGAWLGWQALPTVVLVASILGLAYALFLISLGKLSVKQAIPFGPFLSIGGCVTLATSDFLTAFFSL</sequence>
<evidence type="ECO:0000256" key="5">
    <source>
        <dbReference type="ARBA" id="ARBA00022692"/>
    </source>
</evidence>
<keyword evidence="6 8" id="KW-1133">Transmembrane helix</keyword>
<organism evidence="11">
    <name type="scientific">marine metagenome</name>
    <dbReference type="NCBI Taxonomy" id="408172"/>
    <lineage>
        <taxon>unclassified sequences</taxon>
        <taxon>metagenomes</taxon>
        <taxon>ecological metagenomes</taxon>
    </lineage>
</organism>
<feature type="transmembrane region" description="Helical" evidence="8">
    <location>
        <begin position="231"/>
        <end position="254"/>
    </location>
</feature>
<dbReference type="PANTHER" id="PTHR30487">
    <property type="entry name" value="TYPE 4 PREPILIN-LIKE PROTEINS LEADER PEPTIDE-PROCESSING ENZYME"/>
    <property type="match status" value="1"/>
</dbReference>
<dbReference type="Gene3D" id="1.20.120.1220">
    <property type="match status" value="1"/>
</dbReference>
<dbReference type="InterPro" id="IPR014032">
    <property type="entry name" value="Peptidase_A24A_bac"/>
</dbReference>
<feature type="transmembrane region" description="Helical" evidence="8">
    <location>
        <begin position="266"/>
        <end position="291"/>
    </location>
</feature>
<reference evidence="11" key="1">
    <citation type="submission" date="2018-05" db="EMBL/GenBank/DDBJ databases">
        <authorList>
            <person name="Lanie J.A."/>
            <person name="Ng W.-L."/>
            <person name="Kazmierczak K.M."/>
            <person name="Andrzejewski T.M."/>
            <person name="Davidsen T.M."/>
            <person name="Wayne K.J."/>
            <person name="Tettelin H."/>
            <person name="Glass J.I."/>
            <person name="Rusch D."/>
            <person name="Podicherti R."/>
            <person name="Tsui H.-C.T."/>
            <person name="Winkler M.E."/>
        </authorList>
    </citation>
    <scope>NUCLEOTIDE SEQUENCE</scope>
</reference>
<dbReference type="InterPro" id="IPR000045">
    <property type="entry name" value="Prepilin_IV_endopep_pep"/>
</dbReference>
<evidence type="ECO:0000256" key="4">
    <source>
        <dbReference type="ARBA" id="ARBA00022519"/>
    </source>
</evidence>
<evidence type="ECO:0000256" key="7">
    <source>
        <dbReference type="ARBA" id="ARBA00023136"/>
    </source>
</evidence>
<keyword evidence="7 8" id="KW-0472">Membrane</keyword>
<evidence type="ECO:0000256" key="6">
    <source>
        <dbReference type="ARBA" id="ARBA00022989"/>
    </source>
</evidence>
<protein>
    <recommendedName>
        <fullName evidence="12">Prepilin type IV endopeptidase peptidase domain-containing protein</fullName>
    </recommendedName>
</protein>
<dbReference type="Pfam" id="PF06750">
    <property type="entry name" value="A24_N_bact"/>
    <property type="match status" value="1"/>
</dbReference>
<feature type="domain" description="Prepilin type IV endopeptidase peptidase" evidence="9">
    <location>
        <begin position="140"/>
        <end position="253"/>
    </location>
</feature>
<comment type="subcellular location">
    <subcellularLocation>
        <location evidence="1">Cell inner membrane</location>
        <topology evidence="1">Multi-pass membrane protein</topology>
    </subcellularLocation>
</comment>
<feature type="transmembrane region" description="Helical" evidence="8">
    <location>
        <begin position="20"/>
        <end position="41"/>
    </location>
</feature>
<keyword evidence="5 8" id="KW-0812">Transmembrane</keyword>
<dbReference type="PANTHER" id="PTHR30487:SF0">
    <property type="entry name" value="PREPILIN LEADER PEPTIDASE_N-METHYLTRANSFERASE-RELATED"/>
    <property type="match status" value="1"/>
</dbReference>
<dbReference type="GO" id="GO:0005886">
    <property type="term" value="C:plasma membrane"/>
    <property type="evidence" value="ECO:0007669"/>
    <property type="project" value="UniProtKB-SubCell"/>
</dbReference>
<evidence type="ECO:0000256" key="3">
    <source>
        <dbReference type="ARBA" id="ARBA00022475"/>
    </source>
</evidence>
<dbReference type="InterPro" id="IPR050882">
    <property type="entry name" value="Prepilin_peptidase/N-MTase"/>
</dbReference>
<dbReference type="GO" id="GO:0006465">
    <property type="term" value="P:signal peptide processing"/>
    <property type="evidence" value="ECO:0007669"/>
    <property type="project" value="TreeGrafter"/>
</dbReference>
<dbReference type="Pfam" id="PF01478">
    <property type="entry name" value="Peptidase_A24"/>
    <property type="match status" value="1"/>
</dbReference>
<keyword evidence="3" id="KW-1003">Cell membrane</keyword>
<proteinExistence type="inferred from homology"/>
<dbReference type="PRINTS" id="PR00864">
    <property type="entry name" value="PREPILNPTASE"/>
</dbReference>
<accession>A0A381VU76</accession>
<evidence type="ECO:0000256" key="1">
    <source>
        <dbReference type="ARBA" id="ARBA00004429"/>
    </source>
</evidence>
<feature type="domain" description="Prepilin peptidase A24 N-terminal" evidence="10">
    <location>
        <begin position="26"/>
        <end position="125"/>
    </location>
</feature>
<evidence type="ECO:0008006" key="12">
    <source>
        <dbReference type="Google" id="ProtNLM"/>
    </source>
</evidence>
<dbReference type="InterPro" id="IPR010627">
    <property type="entry name" value="Prepilin_pept_A24_N"/>
</dbReference>
<feature type="transmembrane region" description="Helical" evidence="8">
    <location>
        <begin position="121"/>
        <end position="151"/>
    </location>
</feature>
<evidence type="ECO:0000259" key="9">
    <source>
        <dbReference type="Pfam" id="PF01478"/>
    </source>
</evidence>
<dbReference type="GO" id="GO:0004190">
    <property type="term" value="F:aspartic-type endopeptidase activity"/>
    <property type="evidence" value="ECO:0007669"/>
    <property type="project" value="InterPro"/>
</dbReference>
<gene>
    <name evidence="11" type="ORF">METZ01_LOCUS96021</name>
</gene>
<evidence type="ECO:0000256" key="2">
    <source>
        <dbReference type="ARBA" id="ARBA00005801"/>
    </source>
</evidence>
<evidence type="ECO:0000313" key="11">
    <source>
        <dbReference type="EMBL" id="SVA43167.1"/>
    </source>
</evidence>
<name>A0A381VU76_9ZZZZ</name>
<dbReference type="AlphaFoldDB" id="A0A381VU76"/>
<evidence type="ECO:0000256" key="8">
    <source>
        <dbReference type="SAM" id="Phobius"/>
    </source>
</evidence>
<dbReference type="EMBL" id="UINC01009634">
    <property type="protein sequence ID" value="SVA43167.1"/>
    <property type="molecule type" value="Genomic_DNA"/>
</dbReference>
<keyword evidence="4" id="KW-0997">Cell inner membrane</keyword>